<organism evidence="1 2">
    <name type="scientific">Austropuccinia psidii MF-1</name>
    <dbReference type="NCBI Taxonomy" id="1389203"/>
    <lineage>
        <taxon>Eukaryota</taxon>
        <taxon>Fungi</taxon>
        <taxon>Dikarya</taxon>
        <taxon>Basidiomycota</taxon>
        <taxon>Pucciniomycotina</taxon>
        <taxon>Pucciniomycetes</taxon>
        <taxon>Pucciniales</taxon>
        <taxon>Sphaerophragmiaceae</taxon>
        <taxon>Austropuccinia</taxon>
    </lineage>
</organism>
<comment type="caution">
    <text evidence="1">The sequence shown here is derived from an EMBL/GenBank/DDBJ whole genome shotgun (WGS) entry which is preliminary data.</text>
</comment>
<accession>A0A9Q3GDT8</accession>
<evidence type="ECO:0000313" key="1">
    <source>
        <dbReference type="EMBL" id="MBW0463674.1"/>
    </source>
</evidence>
<evidence type="ECO:0000313" key="2">
    <source>
        <dbReference type="Proteomes" id="UP000765509"/>
    </source>
</evidence>
<gene>
    <name evidence="1" type="ORF">O181_003389</name>
</gene>
<sequence>MSTPLSEGKGITNFKPQVLDVENSQMKNEYSTSFHSLESSMGKEFFKEVPKTKEWPYLCSKGEYDHMEFSRGIDMIKEDFELQDRFVTARFNNLFTK</sequence>
<name>A0A9Q3GDT8_9BASI</name>
<dbReference type="Proteomes" id="UP000765509">
    <property type="component" value="Unassembled WGS sequence"/>
</dbReference>
<dbReference type="AlphaFoldDB" id="A0A9Q3GDT8"/>
<reference evidence="1" key="1">
    <citation type="submission" date="2021-03" db="EMBL/GenBank/DDBJ databases">
        <title>Draft genome sequence of rust myrtle Austropuccinia psidii MF-1, a brazilian biotype.</title>
        <authorList>
            <person name="Quecine M.C."/>
            <person name="Pachon D.M.R."/>
            <person name="Bonatelli M.L."/>
            <person name="Correr F.H."/>
            <person name="Franceschini L.M."/>
            <person name="Leite T.F."/>
            <person name="Margarido G.R.A."/>
            <person name="Almeida C.A."/>
            <person name="Ferrarezi J.A."/>
            <person name="Labate C.A."/>
        </authorList>
    </citation>
    <scope>NUCLEOTIDE SEQUENCE</scope>
    <source>
        <strain evidence="1">MF-1</strain>
    </source>
</reference>
<protein>
    <submittedName>
        <fullName evidence="1">Uncharacterized protein</fullName>
    </submittedName>
</protein>
<dbReference type="EMBL" id="AVOT02000606">
    <property type="protein sequence ID" value="MBW0463674.1"/>
    <property type="molecule type" value="Genomic_DNA"/>
</dbReference>
<proteinExistence type="predicted"/>
<keyword evidence="2" id="KW-1185">Reference proteome</keyword>